<dbReference type="InterPro" id="IPR008936">
    <property type="entry name" value="Rho_GTPase_activation_prot"/>
</dbReference>
<evidence type="ECO:0000256" key="1">
    <source>
        <dbReference type="ARBA" id="ARBA00022468"/>
    </source>
</evidence>
<sequence length="450" mass="50369">MTAELRWRLFYSMRKPRLRDPKLEAVRRGTPNNKPTCSSSTSTANARRRASTSYNNQVSLVSSPNAALAHVLAVASTANLFPSTYDTLVNNTKRTGSYQPAQPVLRIPRWIAKWRFQRLAGCSARSRPAATPATGTPRRRQHSPEQHRREGAPKGFQPTLDTVVSSPITPLPPQSDRPHSPDSGAPSVPVANFPHRAVFGVSLEESLDVAQIENLPAIVYRCIQYLQTKKADQEEGIYRLSGSSAVIKALKDRFNIEGDIDLVGSDEYWDPHAIAGLLKSFLRELPASILTHNLHMRFLSVVDYTDPQERINELAQLIGALPFPNYSLLRALTAHLILIVQNATINKMTMRNVGIVFSPTLGIPAPLFNLMLSEFSRVFSKVDGDGAPSESSESLPLKHQLPTSARLHTRTCRRTTSRLSMRVERKRRKTMQQRSLRARVQRQPNHLRVD</sequence>
<proteinExistence type="predicted"/>
<evidence type="ECO:0000313" key="5">
    <source>
        <dbReference type="Proteomes" id="UP000613580"/>
    </source>
</evidence>
<dbReference type="Gene3D" id="1.10.555.10">
    <property type="entry name" value="Rho GTPase activation protein"/>
    <property type="match status" value="1"/>
</dbReference>
<dbReference type="SMART" id="SM00324">
    <property type="entry name" value="RhoGAP"/>
    <property type="match status" value="1"/>
</dbReference>
<evidence type="ECO:0000313" key="4">
    <source>
        <dbReference type="EMBL" id="KAF7291779.1"/>
    </source>
</evidence>
<feature type="compositionally biased region" description="Basic residues" evidence="2">
    <location>
        <begin position="424"/>
        <end position="440"/>
    </location>
</feature>
<feature type="compositionally biased region" description="Basic residues" evidence="2">
    <location>
        <begin position="407"/>
        <end position="416"/>
    </location>
</feature>
<gene>
    <name evidence="4" type="ORF">HMN09_01237600</name>
</gene>
<keyword evidence="5" id="KW-1185">Reference proteome</keyword>
<protein>
    <recommendedName>
        <fullName evidence="3">Rho-GAP domain-containing protein</fullName>
    </recommendedName>
</protein>
<keyword evidence="1" id="KW-0343">GTPase activation</keyword>
<dbReference type="AlphaFoldDB" id="A0A8H6VS43"/>
<comment type="caution">
    <text evidence="4">The sequence shown here is derived from an EMBL/GenBank/DDBJ whole genome shotgun (WGS) entry which is preliminary data.</text>
</comment>
<dbReference type="InterPro" id="IPR050729">
    <property type="entry name" value="Rho-GAP"/>
</dbReference>
<organism evidence="4 5">
    <name type="scientific">Mycena chlorophos</name>
    <name type="common">Agaric fungus</name>
    <name type="synonym">Agaricus chlorophos</name>
    <dbReference type="NCBI Taxonomy" id="658473"/>
    <lineage>
        <taxon>Eukaryota</taxon>
        <taxon>Fungi</taxon>
        <taxon>Dikarya</taxon>
        <taxon>Basidiomycota</taxon>
        <taxon>Agaricomycotina</taxon>
        <taxon>Agaricomycetes</taxon>
        <taxon>Agaricomycetidae</taxon>
        <taxon>Agaricales</taxon>
        <taxon>Marasmiineae</taxon>
        <taxon>Mycenaceae</taxon>
        <taxon>Mycena</taxon>
    </lineage>
</organism>
<dbReference type="GO" id="GO:0005096">
    <property type="term" value="F:GTPase activator activity"/>
    <property type="evidence" value="ECO:0007669"/>
    <property type="project" value="UniProtKB-KW"/>
</dbReference>
<feature type="compositionally biased region" description="Polar residues" evidence="2">
    <location>
        <begin position="159"/>
        <end position="168"/>
    </location>
</feature>
<dbReference type="GO" id="GO:0007165">
    <property type="term" value="P:signal transduction"/>
    <property type="evidence" value="ECO:0007669"/>
    <property type="project" value="InterPro"/>
</dbReference>
<feature type="domain" description="Rho-GAP" evidence="3">
    <location>
        <begin position="201"/>
        <end position="408"/>
    </location>
</feature>
<dbReference type="PANTHER" id="PTHR23176">
    <property type="entry name" value="RHO/RAC/CDC GTPASE-ACTIVATING PROTEIN"/>
    <property type="match status" value="1"/>
</dbReference>
<evidence type="ECO:0000256" key="2">
    <source>
        <dbReference type="SAM" id="MobiDB-lite"/>
    </source>
</evidence>
<dbReference type="InterPro" id="IPR000198">
    <property type="entry name" value="RhoGAP_dom"/>
</dbReference>
<dbReference type="PANTHER" id="PTHR23176:SF129">
    <property type="entry name" value="RHO GTPASE ACTIVATING PROTEIN AT 16F, ISOFORM E-RELATED"/>
    <property type="match status" value="1"/>
</dbReference>
<dbReference type="Pfam" id="PF00620">
    <property type="entry name" value="RhoGAP"/>
    <property type="match status" value="1"/>
</dbReference>
<accession>A0A8H6VS43</accession>
<dbReference type="PROSITE" id="PS50238">
    <property type="entry name" value="RHOGAP"/>
    <property type="match status" value="1"/>
</dbReference>
<dbReference type="EMBL" id="JACAZE010000023">
    <property type="protein sequence ID" value="KAF7291779.1"/>
    <property type="molecule type" value="Genomic_DNA"/>
</dbReference>
<feature type="region of interest" description="Disordered" evidence="2">
    <location>
        <begin position="387"/>
        <end position="450"/>
    </location>
</feature>
<feature type="region of interest" description="Disordered" evidence="2">
    <location>
        <begin position="123"/>
        <end position="189"/>
    </location>
</feature>
<dbReference type="GO" id="GO:0005737">
    <property type="term" value="C:cytoplasm"/>
    <property type="evidence" value="ECO:0007669"/>
    <property type="project" value="TreeGrafter"/>
</dbReference>
<feature type="region of interest" description="Disordered" evidence="2">
    <location>
        <begin position="26"/>
        <end position="51"/>
    </location>
</feature>
<evidence type="ECO:0000259" key="3">
    <source>
        <dbReference type="PROSITE" id="PS50238"/>
    </source>
</evidence>
<name>A0A8H6VS43_MYCCL</name>
<dbReference type="OrthoDB" id="185175at2759"/>
<dbReference type="SUPFAM" id="SSF48350">
    <property type="entry name" value="GTPase activation domain, GAP"/>
    <property type="match status" value="1"/>
</dbReference>
<reference evidence="4" key="1">
    <citation type="submission" date="2020-05" db="EMBL/GenBank/DDBJ databases">
        <title>Mycena genomes resolve the evolution of fungal bioluminescence.</title>
        <authorList>
            <person name="Tsai I.J."/>
        </authorList>
    </citation>
    <scope>NUCLEOTIDE SEQUENCE</scope>
    <source>
        <strain evidence="4">110903Hualien_Pintung</strain>
    </source>
</reference>
<feature type="compositionally biased region" description="Basic and acidic residues" evidence="2">
    <location>
        <begin position="142"/>
        <end position="152"/>
    </location>
</feature>
<dbReference type="Proteomes" id="UP000613580">
    <property type="component" value="Unassembled WGS sequence"/>
</dbReference>
<feature type="compositionally biased region" description="Low complexity" evidence="2">
    <location>
        <begin position="38"/>
        <end position="51"/>
    </location>
</feature>